<dbReference type="PRINTS" id="PR01046">
    <property type="entry name" value="TRNASYNTHPRO"/>
</dbReference>
<comment type="similarity">
    <text evidence="10">Belongs to the class-II aminoacyl-tRNA synthetase family. ProS type 1 subfamily.</text>
</comment>
<comment type="catalytic activity">
    <reaction evidence="9 10">
        <text>tRNA(Pro) + L-proline + ATP = L-prolyl-tRNA(Pro) + AMP + diphosphate</text>
        <dbReference type="Rhea" id="RHEA:14305"/>
        <dbReference type="Rhea" id="RHEA-COMP:9700"/>
        <dbReference type="Rhea" id="RHEA-COMP:9702"/>
        <dbReference type="ChEBI" id="CHEBI:30616"/>
        <dbReference type="ChEBI" id="CHEBI:33019"/>
        <dbReference type="ChEBI" id="CHEBI:60039"/>
        <dbReference type="ChEBI" id="CHEBI:78442"/>
        <dbReference type="ChEBI" id="CHEBI:78532"/>
        <dbReference type="ChEBI" id="CHEBI:456215"/>
        <dbReference type="EC" id="6.1.1.15"/>
    </reaction>
</comment>
<dbReference type="Pfam" id="PF03129">
    <property type="entry name" value="HGTP_anticodon"/>
    <property type="match status" value="1"/>
</dbReference>
<dbReference type="InterPro" id="IPR023717">
    <property type="entry name" value="Pro-tRNA-Synthase_IIa_type1"/>
</dbReference>
<dbReference type="Pfam" id="PF00587">
    <property type="entry name" value="tRNA-synt_2b"/>
    <property type="match status" value="1"/>
</dbReference>
<comment type="subcellular location">
    <subcellularLocation>
        <location evidence="1 10">Cytoplasm</location>
    </subcellularLocation>
</comment>
<dbReference type="CDD" id="cd04334">
    <property type="entry name" value="ProRS-INS"/>
    <property type="match status" value="1"/>
</dbReference>
<dbReference type="GO" id="GO:0002161">
    <property type="term" value="F:aminoacyl-tRNA deacylase activity"/>
    <property type="evidence" value="ECO:0007669"/>
    <property type="project" value="InterPro"/>
</dbReference>
<evidence type="ECO:0000256" key="7">
    <source>
        <dbReference type="ARBA" id="ARBA00022917"/>
    </source>
</evidence>
<dbReference type="EMBL" id="JAUNQW010000001">
    <property type="protein sequence ID" value="MDO5456752.1"/>
    <property type="molecule type" value="Genomic_DNA"/>
</dbReference>
<name>A0AA43RJP7_9LACT</name>
<dbReference type="InterPro" id="IPR004500">
    <property type="entry name" value="Pro-tRNA-synth_IIa_bac-type"/>
</dbReference>
<dbReference type="GO" id="GO:0004827">
    <property type="term" value="F:proline-tRNA ligase activity"/>
    <property type="evidence" value="ECO:0007669"/>
    <property type="project" value="UniProtKB-UniRule"/>
</dbReference>
<evidence type="ECO:0000256" key="6">
    <source>
        <dbReference type="ARBA" id="ARBA00022840"/>
    </source>
</evidence>
<evidence type="ECO:0000256" key="4">
    <source>
        <dbReference type="ARBA" id="ARBA00022598"/>
    </source>
</evidence>
<gene>
    <name evidence="10" type="primary">proS</name>
    <name evidence="12" type="ORF">Q4F26_00265</name>
</gene>
<dbReference type="Proteomes" id="UP001171751">
    <property type="component" value="Unassembled WGS sequence"/>
</dbReference>
<dbReference type="SUPFAM" id="SSF55826">
    <property type="entry name" value="YbaK/ProRS associated domain"/>
    <property type="match status" value="1"/>
</dbReference>
<protein>
    <recommendedName>
        <fullName evidence="10">Proline--tRNA ligase</fullName>
        <ecNumber evidence="10">6.1.1.15</ecNumber>
    </recommendedName>
    <alternativeName>
        <fullName evidence="10">Prolyl-tRNA synthetase</fullName>
        <shortName evidence="10">ProRS</shortName>
    </alternativeName>
</protein>
<dbReference type="GO" id="GO:0005524">
    <property type="term" value="F:ATP binding"/>
    <property type="evidence" value="ECO:0007669"/>
    <property type="project" value="UniProtKB-UniRule"/>
</dbReference>
<dbReference type="InterPro" id="IPR007214">
    <property type="entry name" value="YbaK/aa-tRNA-synth-assoc-dom"/>
</dbReference>
<dbReference type="GO" id="GO:0005829">
    <property type="term" value="C:cytosol"/>
    <property type="evidence" value="ECO:0007669"/>
    <property type="project" value="TreeGrafter"/>
</dbReference>
<organism evidence="12 13">
    <name type="scientific">Atopococcus tabaci</name>
    <dbReference type="NCBI Taxonomy" id="269774"/>
    <lineage>
        <taxon>Bacteria</taxon>
        <taxon>Bacillati</taxon>
        <taxon>Bacillota</taxon>
        <taxon>Bacilli</taxon>
        <taxon>Lactobacillales</taxon>
        <taxon>Carnobacteriaceae</taxon>
        <taxon>Atopococcus</taxon>
    </lineage>
</organism>
<dbReference type="PANTHER" id="PTHR42753">
    <property type="entry name" value="MITOCHONDRIAL RIBOSOME PROTEIN L39/PROLYL-TRNA LIGASE FAMILY MEMBER"/>
    <property type="match status" value="1"/>
</dbReference>
<evidence type="ECO:0000256" key="3">
    <source>
        <dbReference type="ARBA" id="ARBA00022490"/>
    </source>
</evidence>
<keyword evidence="8 10" id="KW-0030">Aminoacyl-tRNA synthetase</keyword>
<dbReference type="FunFam" id="3.40.50.800:FF:000011">
    <property type="entry name" value="Proline--tRNA ligase"/>
    <property type="match status" value="1"/>
</dbReference>
<dbReference type="InterPro" id="IPR006195">
    <property type="entry name" value="aa-tRNA-synth_II"/>
</dbReference>
<evidence type="ECO:0000256" key="9">
    <source>
        <dbReference type="ARBA" id="ARBA00047671"/>
    </source>
</evidence>
<dbReference type="Gene3D" id="3.90.960.10">
    <property type="entry name" value="YbaK/aminoacyl-tRNA synthetase-associated domain"/>
    <property type="match status" value="1"/>
</dbReference>
<keyword evidence="5 10" id="KW-0547">Nucleotide-binding</keyword>
<dbReference type="InterPro" id="IPR002314">
    <property type="entry name" value="aa-tRNA-synt_IIb"/>
</dbReference>
<reference evidence="12" key="1">
    <citation type="submission" date="2023-07" db="EMBL/GenBank/DDBJ databases">
        <title>Between Cages and Wild: Unraveling the Impact of Captivity on Animal Microbiomes and Antimicrobial Resistance.</title>
        <authorList>
            <person name="Schmartz G.P."/>
            <person name="Rehner J."/>
            <person name="Schuff M.J."/>
            <person name="Becker S.L."/>
            <person name="Kravczyk M."/>
            <person name="Gurevich A."/>
            <person name="Francke R."/>
            <person name="Mueller R."/>
            <person name="Keller V."/>
            <person name="Keller A."/>
        </authorList>
    </citation>
    <scope>NUCLEOTIDE SEQUENCE</scope>
    <source>
        <strain evidence="12">S39M_St_73</strain>
    </source>
</reference>
<evidence type="ECO:0000313" key="13">
    <source>
        <dbReference type="Proteomes" id="UP001171751"/>
    </source>
</evidence>
<dbReference type="InterPro" id="IPR044140">
    <property type="entry name" value="ProRS_anticodon_short"/>
</dbReference>
<dbReference type="EC" id="6.1.1.15" evidence="10"/>
<evidence type="ECO:0000256" key="5">
    <source>
        <dbReference type="ARBA" id="ARBA00022741"/>
    </source>
</evidence>
<dbReference type="InterPro" id="IPR002316">
    <property type="entry name" value="Pro-tRNA-ligase_IIa"/>
</dbReference>
<evidence type="ECO:0000313" key="12">
    <source>
        <dbReference type="EMBL" id="MDO5456752.1"/>
    </source>
</evidence>
<keyword evidence="4 10" id="KW-0436">Ligase</keyword>
<dbReference type="NCBIfam" id="TIGR00409">
    <property type="entry name" value="proS_fam_II"/>
    <property type="match status" value="1"/>
</dbReference>
<keyword evidence="3 10" id="KW-0963">Cytoplasm</keyword>
<feature type="domain" description="Aminoacyl-transfer RNA synthetases class-II family profile" evidence="11">
    <location>
        <begin position="33"/>
        <end position="465"/>
    </location>
</feature>
<evidence type="ECO:0000256" key="1">
    <source>
        <dbReference type="ARBA" id="ARBA00004496"/>
    </source>
</evidence>
<keyword evidence="13" id="KW-1185">Reference proteome</keyword>
<dbReference type="InterPro" id="IPR004154">
    <property type="entry name" value="Anticodon-bd"/>
</dbReference>
<dbReference type="PANTHER" id="PTHR42753:SF2">
    <property type="entry name" value="PROLINE--TRNA LIGASE"/>
    <property type="match status" value="1"/>
</dbReference>
<keyword evidence="6 10" id="KW-0067">ATP-binding</keyword>
<dbReference type="InterPro" id="IPR045864">
    <property type="entry name" value="aa-tRNA-synth_II/BPL/LPL"/>
</dbReference>
<dbReference type="Gene3D" id="3.40.50.800">
    <property type="entry name" value="Anticodon-binding domain"/>
    <property type="match status" value="1"/>
</dbReference>
<dbReference type="SUPFAM" id="SSF55681">
    <property type="entry name" value="Class II aaRS and biotin synthetases"/>
    <property type="match status" value="1"/>
</dbReference>
<dbReference type="GO" id="GO:0140096">
    <property type="term" value="F:catalytic activity, acting on a protein"/>
    <property type="evidence" value="ECO:0007669"/>
    <property type="project" value="UniProtKB-ARBA"/>
</dbReference>
<dbReference type="GO" id="GO:0016740">
    <property type="term" value="F:transferase activity"/>
    <property type="evidence" value="ECO:0007669"/>
    <property type="project" value="UniProtKB-ARBA"/>
</dbReference>
<comment type="caution">
    <text evidence="12">The sequence shown here is derived from an EMBL/GenBank/DDBJ whole genome shotgun (WGS) entry which is preliminary data.</text>
</comment>
<dbReference type="CDD" id="cd00779">
    <property type="entry name" value="ProRS_core_prok"/>
    <property type="match status" value="1"/>
</dbReference>
<comment type="domain">
    <text evidence="10">Consists of three domains: the N-terminal catalytic domain, the editing domain and the C-terminal anticodon-binding domain.</text>
</comment>
<dbReference type="GO" id="GO:0006433">
    <property type="term" value="P:prolyl-tRNA aminoacylation"/>
    <property type="evidence" value="ECO:0007669"/>
    <property type="project" value="UniProtKB-UniRule"/>
</dbReference>
<dbReference type="SUPFAM" id="SSF52954">
    <property type="entry name" value="Class II aaRS ABD-related"/>
    <property type="match status" value="1"/>
</dbReference>
<evidence type="ECO:0000256" key="10">
    <source>
        <dbReference type="HAMAP-Rule" id="MF_01569"/>
    </source>
</evidence>
<evidence type="ECO:0000259" key="11">
    <source>
        <dbReference type="PROSITE" id="PS50862"/>
    </source>
</evidence>
<dbReference type="HAMAP" id="MF_01569">
    <property type="entry name" value="Pro_tRNA_synth_type1"/>
    <property type="match status" value="1"/>
</dbReference>
<accession>A0AA43RJP7</accession>
<dbReference type="InterPro" id="IPR036621">
    <property type="entry name" value="Anticodon-bd_dom_sf"/>
</dbReference>
<evidence type="ECO:0000256" key="2">
    <source>
        <dbReference type="ARBA" id="ARBA00011738"/>
    </source>
</evidence>
<dbReference type="Pfam" id="PF04073">
    <property type="entry name" value="tRNA_edit"/>
    <property type="match status" value="1"/>
</dbReference>
<dbReference type="NCBIfam" id="NF006625">
    <property type="entry name" value="PRK09194.1"/>
    <property type="match status" value="1"/>
</dbReference>
<keyword evidence="7 10" id="KW-0648">Protein biosynthesis</keyword>
<dbReference type="InterPro" id="IPR050062">
    <property type="entry name" value="Pro-tRNA_synthetase"/>
</dbReference>
<proteinExistence type="inferred from homology"/>
<dbReference type="InterPro" id="IPR036754">
    <property type="entry name" value="YbaK/aa-tRNA-synt-asso_dom_sf"/>
</dbReference>
<sequence length="567" mass="64049">MLQSKVFIPTLKETPNDAEIISHQLLLRAGYVRQVTSGVYTYLPLGHRVIQKIEKIIREEHEKYDVVELMMPILLPADLWKRSGRYDTYGPELFRLNDRHERDSILGPTHEETFTEILKGEVKSYKRLPLHLYQIQTKFRDEKRPRFGLLRTREFIMKDAYSFDVDQAGLDASYQMYDEMYAEIFDRMGLNYRGIIGDGGAMGGSDSKEYMAVAETGEDTIVYSDESDYAANLEMAAAYFDKKENDEELKALELVETPDVKTMEDLSSFLDVSLDQTLKSLLFIADEKPVLVVVRGDHDVNEVKLTNYLSADSLELASDIETEEYTGSTPGSVGPVQLKSDVRIVADRHVELMKNVVVGANQEGHHYINANLNRDMPAMEFEDLRLVQEGERSPDGKGRLKFAKGIEIGHIFKLGTRYSESLGLEVIDNTGKSNPVVMGSYGIGVSRVMAAIAEQYADESGLVWPKEITPYHVHLIPVSMKDETQQALAQEIYTLLEDAGFEVLVDDRDERAGVKFADSDLIGLPVRIIVGKKAGEGIIEFINRQTKEKIEIPTSEILENVKKLLEV</sequence>
<comment type="function">
    <text evidence="10">Catalyzes the attachment of proline to tRNA(Pro) in a two-step reaction: proline is first activated by ATP to form Pro-AMP and then transferred to the acceptor end of tRNA(Pro). As ProRS can inadvertently accommodate and process non-cognate amino acids such as alanine and cysteine, to avoid such errors it has two additional distinct editing activities against alanine. One activity is designated as 'pretransfer' editing and involves the tRNA(Pro)-independent hydrolysis of activated Ala-AMP. The other activity is designated 'posttransfer' editing and involves deacylation of mischarged Ala-tRNA(Pro). The misacylated Cys-tRNA(Pro) is not edited by ProRS.</text>
</comment>
<dbReference type="InterPro" id="IPR033730">
    <property type="entry name" value="ProRS_core_prok"/>
</dbReference>
<dbReference type="AlphaFoldDB" id="A0AA43RJP7"/>
<dbReference type="Gene3D" id="3.30.930.10">
    <property type="entry name" value="Bira Bifunctional Protein, Domain 2"/>
    <property type="match status" value="2"/>
</dbReference>
<evidence type="ECO:0000256" key="8">
    <source>
        <dbReference type="ARBA" id="ARBA00023146"/>
    </source>
</evidence>
<dbReference type="CDD" id="cd00861">
    <property type="entry name" value="ProRS_anticodon_short"/>
    <property type="match status" value="1"/>
</dbReference>
<comment type="subunit">
    <text evidence="2 10">Homodimer.</text>
</comment>
<dbReference type="PROSITE" id="PS50862">
    <property type="entry name" value="AA_TRNA_LIGASE_II"/>
    <property type="match status" value="1"/>
</dbReference>